<evidence type="ECO:0000256" key="1">
    <source>
        <dbReference type="SAM" id="MobiDB-lite"/>
    </source>
</evidence>
<feature type="compositionally biased region" description="Pro residues" evidence="1">
    <location>
        <begin position="221"/>
        <end position="231"/>
    </location>
</feature>
<dbReference type="EMBL" id="JANBQB010001709">
    <property type="protein sequence ID" value="KAJ1970587.1"/>
    <property type="molecule type" value="Genomic_DNA"/>
</dbReference>
<name>A0A9W8B1S2_9FUNG</name>
<dbReference type="AlphaFoldDB" id="A0A9W8B1S2"/>
<evidence type="ECO:0000313" key="3">
    <source>
        <dbReference type="Proteomes" id="UP001151582"/>
    </source>
</evidence>
<keyword evidence="3" id="KW-1185">Reference proteome</keyword>
<organism evidence="2 3">
    <name type="scientific">Dimargaris verticillata</name>
    <dbReference type="NCBI Taxonomy" id="2761393"/>
    <lineage>
        <taxon>Eukaryota</taxon>
        <taxon>Fungi</taxon>
        <taxon>Fungi incertae sedis</taxon>
        <taxon>Zoopagomycota</taxon>
        <taxon>Kickxellomycotina</taxon>
        <taxon>Dimargaritomycetes</taxon>
        <taxon>Dimargaritales</taxon>
        <taxon>Dimargaritaceae</taxon>
        <taxon>Dimargaris</taxon>
    </lineage>
</organism>
<feature type="compositionally biased region" description="Low complexity" evidence="1">
    <location>
        <begin position="211"/>
        <end position="220"/>
    </location>
</feature>
<evidence type="ECO:0000313" key="2">
    <source>
        <dbReference type="EMBL" id="KAJ1970587.1"/>
    </source>
</evidence>
<dbReference type="OrthoDB" id="10376758at2759"/>
<feature type="region of interest" description="Disordered" evidence="1">
    <location>
        <begin position="211"/>
        <end position="271"/>
    </location>
</feature>
<protein>
    <submittedName>
        <fullName evidence="2">Uncharacterized protein</fullName>
    </submittedName>
</protein>
<reference evidence="2" key="1">
    <citation type="submission" date="2022-07" db="EMBL/GenBank/DDBJ databases">
        <title>Phylogenomic reconstructions and comparative analyses of Kickxellomycotina fungi.</title>
        <authorList>
            <person name="Reynolds N.K."/>
            <person name="Stajich J.E."/>
            <person name="Barry K."/>
            <person name="Grigoriev I.V."/>
            <person name="Crous P."/>
            <person name="Smith M.E."/>
        </authorList>
    </citation>
    <scope>NUCLEOTIDE SEQUENCE</scope>
    <source>
        <strain evidence="2">RSA 567</strain>
    </source>
</reference>
<accession>A0A9W8B1S2</accession>
<gene>
    <name evidence="2" type="ORF">H4R34_006014</name>
</gene>
<dbReference type="Proteomes" id="UP001151582">
    <property type="component" value="Unassembled WGS sequence"/>
</dbReference>
<feature type="compositionally biased region" description="Low complexity" evidence="1">
    <location>
        <begin position="7"/>
        <end position="20"/>
    </location>
</feature>
<feature type="region of interest" description="Disordered" evidence="1">
    <location>
        <begin position="1"/>
        <end position="21"/>
    </location>
</feature>
<proteinExistence type="predicted"/>
<comment type="caution">
    <text evidence="2">The sequence shown here is derived from an EMBL/GenBank/DDBJ whole genome shotgun (WGS) entry which is preliminary data.</text>
</comment>
<feature type="compositionally biased region" description="Basic and acidic residues" evidence="1">
    <location>
        <begin position="248"/>
        <end position="262"/>
    </location>
</feature>
<sequence length="271" mass="29853">MSDLPTDHPATTATPTPMEPVEWTRLTPTVIEQLRLAVRPFTGSLEDATWTFWQDHATSVLNGLLPNLAGPVKLSAIKTVLAPAICQEIDRARLTTWGQLMSHMEAHYPDARWSNHYLAGLHAKTLFKGKPIDQAAALAKEAAWHLGGTSFWTVKLVELLLGQFASDLKQAPSALWDIHALSSAQLESHIQRIVKEVKLGQTRAQIQHQFTAAASTASKPTPKPAPVPDAVPTPTEDSKAKQRRRNRETRLKARIDELERQLQAKPASGNA</sequence>